<evidence type="ECO:0000313" key="2">
    <source>
        <dbReference type="Proteomes" id="UP001497516"/>
    </source>
</evidence>
<organism evidence="1 2">
    <name type="scientific">Linum trigynum</name>
    <dbReference type="NCBI Taxonomy" id="586398"/>
    <lineage>
        <taxon>Eukaryota</taxon>
        <taxon>Viridiplantae</taxon>
        <taxon>Streptophyta</taxon>
        <taxon>Embryophyta</taxon>
        <taxon>Tracheophyta</taxon>
        <taxon>Spermatophyta</taxon>
        <taxon>Magnoliopsida</taxon>
        <taxon>eudicotyledons</taxon>
        <taxon>Gunneridae</taxon>
        <taxon>Pentapetalae</taxon>
        <taxon>rosids</taxon>
        <taxon>fabids</taxon>
        <taxon>Malpighiales</taxon>
        <taxon>Linaceae</taxon>
        <taxon>Linum</taxon>
    </lineage>
</organism>
<name>A0AAV2FD30_9ROSI</name>
<accession>A0AAV2FD30</accession>
<evidence type="ECO:0000313" key="1">
    <source>
        <dbReference type="EMBL" id="CAL1396206.1"/>
    </source>
</evidence>
<dbReference type="AlphaFoldDB" id="A0AAV2FD30"/>
<gene>
    <name evidence="1" type="ORF">LTRI10_LOCUS36587</name>
</gene>
<reference evidence="1 2" key="1">
    <citation type="submission" date="2024-04" db="EMBL/GenBank/DDBJ databases">
        <authorList>
            <person name="Fracassetti M."/>
        </authorList>
    </citation>
    <scope>NUCLEOTIDE SEQUENCE [LARGE SCALE GENOMIC DNA]</scope>
</reference>
<keyword evidence="2" id="KW-1185">Reference proteome</keyword>
<proteinExistence type="predicted"/>
<protein>
    <submittedName>
        <fullName evidence="1">Uncharacterized protein</fullName>
    </submittedName>
</protein>
<dbReference type="Proteomes" id="UP001497516">
    <property type="component" value="Chromosome 6"/>
</dbReference>
<dbReference type="EMBL" id="OZ034819">
    <property type="protein sequence ID" value="CAL1396206.1"/>
    <property type="molecule type" value="Genomic_DNA"/>
</dbReference>
<sequence length="69" mass="7110">MATGDGAACGDCELLALGAGSRSDDGNWRWRAACGGELLAATGRKCWGPGAMVDGGRVAPLSLCRLFYF</sequence>